<evidence type="ECO:0000313" key="1">
    <source>
        <dbReference type="EMBL" id="QEC75250.1"/>
    </source>
</evidence>
<sequence>MEKWFGDLEEIKQAHKETNKFYFASALSSKGHSLFYRSIVPIEFAHTQSLHRLNNRSLKQENGQGRGKPKNKQPCPVYIPFTVFLRELIL</sequence>
<dbReference type="AlphaFoldDB" id="A0A5B8VUT9"/>
<dbReference type="EMBL" id="CP042437">
    <property type="protein sequence ID" value="QEC75250.1"/>
    <property type="molecule type" value="Genomic_DNA"/>
</dbReference>
<protein>
    <submittedName>
        <fullName evidence="1">Uncharacterized protein</fullName>
    </submittedName>
</protein>
<gene>
    <name evidence="1" type="ORF">FSB76_04595</name>
</gene>
<evidence type="ECO:0000313" key="2">
    <source>
        <dbReference type="Proteomes" id="UP000321362"/>
    </source>
</evidence>
<organism evidence="1 2">
    <name type="scientific">Mucilaginibacter ginsenosidivorax</name>
    <dbReference type="NCBI Taxonomy" id="862126"/>
    <lineage>
        <taxon>Bacteria</taxon>
        <taxon>Pseudomonadati</taxon>
        <taxon>Bacteroidota</taxon>
        <taxon>Sphingobacteriia</taxon>
        <taxon>Sphingobacteriales</taxon>
        <taxon>Sphingobacteriaceae</taxon>
        <taxon>Mucilaginibacter</taxon>
    </lineage>
</organism>
<dbReference type="Proteomes" id="UP000321362">
    <property type="component" value="Chromosome"/>
</dbReference>
<proteinExistence type="predicted"/>
<reference evidence="1 2" key="1">
    <citation type="journal article" date="2013" name="J. Microbiol.">
        <title>Mucilaginibacter ginsenosidivorax sp. nov., with ginsenoside converting activity isolated from sediment.</title>
        <authorList>
            <person name="Kim J.K."/>
            <person name="Choi T.E."/>
            <person name="Liu Q.M."/>
            <person name="Park H.Y."/>
            <person name="Yi T.H."/>
            <person name="Yoon M.H."/>
            <person name="Kim S.C."/>
            <person name="Im W.T."/>
        </authorList>
    </citation>
    <scope>NUCLEOTIDE SEQUENCE [LARGE SCALE GENOMIC DNA]</scope>
    <source>
        <strain evidence="1 2">KHI28</strain>
    </source>
</reference>
<dbReference type="RefSeq" id="WP_147052404.1">
    <property type="nucleotide sequence ID" value="NZ_CP042437.1"/>
</dbReference>
<keyword evidence="2" id="KW-1185">Reference proteome</keyword>
<name>A0A5B8VUT9_9SPHI</name>
<dbReference type="KEGG" id="mgk:FSB76_04595"/>
<accession>A0A5B8VUT9</accession>